<dbReference type="InterPro" id="IPR002401">
    <property type="entry name" value="Cyt_P450_E_grp-I"/>
</dbReference>
<evidence type="ECO:0000256" key="12">
    <source>
        <dbReference type="ARBA" id="ARBA00023136"/>
    </source>
</evidence>
<dbReference type="Proteomes" id="UP001515500">
    <property type="component" value="Chromosome 16"/>
</dbReference>
<dbReference type="PANTHER" id="PTHR47944">
    <property type="entry name" value="CYTOCHROME P450 98A9"/>
    <property type="match status" value="1"/>
</dbReference>
<gene>
    <name evidence="17" type="primary">LOC120278886</name>
</gene>
<dbReference type="PRINTS" id="PR00385">
    <property type="entry name" value="P450"/>
</dbReference>
<keyword evidence="6" id="KW-0812">Transmembrane</keyword>
<evidence type="ECO:0000256" key="14">
    <source>
        <dbReference type="PIRSR" id="PIRSR602401-1"/>
    </source>
</evidence>
<keyword evidence="5 14" id="KW-0349">Heme</keyword>
<keyword evidence="12" id="KW-0472">Membrane</keyword>
<keyword evidence="10 14" id="KW-0408">Iron</keyword>
<evidence type="ECO:0000256" key="4">
    <source>
        <dbReference type="ARBA" id="ARBA00010617"/>
    </source>
</evidence>
<organism evidence="16 17">
    <name type="scientific">Dioscorea cayennensis subsp. rotundata</name>
    <name type="common">White Guinea yam</name>
    <name type="synonym">Dioscorea rotundata</name>
    <dbReference type="NCBI Taxonomy" id="55577"/>
    <lineage>
        <taxon>Eukaryota</taxon>
        <taxon>Viridiplantae</taxon>
        <taxon>Streptophyta</taxon>
        <taxon>Embryophyta</taxon>
        <taxon>Tracheophyta</taxon>
        <taxon>Spermatophyta</taxon>
        <taxon>Magnoliopsida</taxon>
        <taxon>Liliopsida</taxon>
        <taxon>Dioscoreales</taxon>
        <taxon>Dioscoreaceae</taxon>
        <taxon>Dioscorea</taxon>
    </lineage>
</organism>
<name>A0AB40CU47_DIOCR</name>
<comment type="pathway">
    <text evidence="3">Secondary metabolite biosynthesis; flavonoid biosynthesis.</text>
</comment>
<evidence type="ECO:0000256" key="10">
    <source>
        <dbReference type="ARBA" id="ARBA00023004"/>
    </source>
</evidence>
<dbReference type="FunFam" id="1.10.630.10:FF:000019">
    <property type="entry name" value="Cytochrome P450 family protein"/>
    <property type="match status" value="1"/>
</dbReference>
<evidence type="ECO:0000256" key="6">
    <source>
        <dbReference type="ARBA" id="ARBA00022692"/>
    </source>
</evidence>
<accession>A0AB40CU47</accession>
<evidence type="ECO:0000313" key="16">
    <source>
        <dbReference type="Proteomes" id="UP001515500"/>
    </source>
</evidence>
<evidence type="ECO:0000313" key="17">
    <source>
        <dbReference type="RefSeq" id="XP_039141569.1"/>
    </source>
</evidence>
<evidence type="ECO:0000256" key="3">
    <source>
        <dbReference type="ARBA" id="ARBA00004966"/>
    </source>
</evidence>
<dbReference type="PROSITE" id="PS00086">
    <property type="entry name" value="CYTOCHROME_P450"/>
    <property type="match status" value="1"/>
</dbReference>
<evidence type="ECO:0000256" key="15">
    <source>
        <dbReference type="RuleBase" id="RU000461"/>
    </source>
</evidence>
<dbReference type="GO" id="GO:0016020">
    <property type="term" value="C:membrane"/>
    <property type="evidence" value="ECO:0007669"/>
    <property type="project" value="UniProtKB-SubCell"/>
</dbReference>
<dbReference type="PRINTS" id="PR00463">
    <property type="entry name" value="EP450I"/>
</dbReference>
<dbReference type="GO" id="GO:0020037">
    <property type="term" value="F:heme binding"/>
    <property type="evidence" value="ECO:0007669"/>
    <property type="project" value="InterPro"/>
</dbReference>
<dbReference type="GO" id="GO:0004497">
    <property type="term" value="F:monooxygenase activity"/>
    <property type="evidence" value="ECO:0007669"/>
    <property type="project" value="UniProtKB-KW"/>
</dbReference>
<dbReference type="Pfam" id="PF00067">
    <property type="entry name" value="p450"/>
    <property type="match status" value="1"/>
</dbReference>
<dbReference type="GO" id="GO:0005506">
    <property type="term" value="F:iron ion binding"/>
    <property type="evidence" value="ECO:0007669"/>
    <property type="project" value="InterPro"/>
</dbReference>
<keyword evidence="7 14" id="KW-0479">Metal-binding</keyword>
<dbReference type="RefSeq" id="XP_039141569.1">
    <property type="nucleotide sequence ID" value="XM_039285635.1"/>
</dbReference>
<dbReference type="InterPro" id="IPR017972">
    <property type="entry name" value="Cyt_P450_CS"/>
</dbReference>
<dbReference type="PANTHER" id="PTHR47944:SF17">
    <property type="entry name" value="3,9-DIHYDROXYPTEROCARPAN 6A-MONOOXYGENASE"/>
    <property type="match status" value="1"/>
</dbReference>
<dbReference type="GO" id="GO:0009813">
    <property type="term" value="P:flavonoid biosynthetic process"/>
    <property type="evidence" value="ECO:0007669"/>
    <property type="project" value="UniProtKB-KW"/>
</dbReference>
<keyword evidence="16" id="KW-1185">Reference proteome</keyword>
<comment type="subcellular location">
    <subcellularLocation>
        <location evidence="2">Membrane</location>
        <topology evidence="2">Single-pass membrane protein</topology>
    </subcellularLocation>
</comment>
<evidence type="ECO:0000256" key="9">
    <source>
        <dbReference type="ARBA" id="ARBA00023002"/>
    </source>
</evidence>
<evidence type="ECO:0000256" key="11">
    <source>
        <dbReference type="ARBA" id="ARBA00023033"/>
    </source>
</evidence>
<reference evidence="17" key="1">
    <citation type="submission" date="2025-08" db="UniProtKB">
        <authorList>
            <consortium name="RefSeq"/>
        </authorList>
    </citation>
    <scope>IDENTIFICATION</scope>
</reference>
<evidence type="ECO:0000256" key="2">
    <source>
        <dbReference type="ARBA" id="ARBA00004167"/>
    </source>
</evidence>
<keyword evidence="9 15" id="KW-0560">Oxidoreductase</keyword>
<dbReference type="GeneID" id="120278886"/>
<keyword evidence="13" id="KW-0284">Flavonoid biosynthesis</keyword>
<dbReference type="SUPFAM" id="SSF48264">
    <property type="entry name" value="Cytochrome P450"/>
    <property type="match status" value="1"/>
</dbReference>
<comment type="similarity">
    <text evidence="4 15">Belongs to the cytochrome P450 family.</text>
</comment>
<dbReference type="InterPro" id="IPR036396">
    <property type="entry name" value="Cyt_P450_sf"/>
</dbReference>
<dbReference type="GO" id="GO:0016705">
    <property type="term" value="F:oxidoreductase activity, acting on paired donors, with incorporation or reduction of molecular oxygen"/>
    <property type="evidence" value="ECO:0007669"/>
    <property type="project" value="InterPro"/>
</dbReference>
<keyword evidence="8" id="KW-1133">Transmembrane helix</keyword>
<evidence type="ECO:0000256" key="7">
    <source>
        <dbReference type="ARBA" id="ARBA00022723"/>
    </source>
</evidence>
<dbReference type="AlphaFoldDB" id="A0AB40CU47"/>
<keyword evidence="11 15" id="KW-0503">Monooxygenase</keyword>
<protein>
    <submittedName>
        <fullName evidence="17">LOW QUALITY PROTEIN: cytochrome P450 93A3-like</fullName>
    </submittedName>
</protein>
<sequence length="517" mass="58469">MLLCGILSAITLIYLFFIRSKNTNTNTNKPRFPPGPRLTIPIIGHLHHLLRPPPHQTFHKLAAEYGPLMHLRLGSVSAIVVSSPEMAREVLKTHDADFANRPQTLAARRFAYDAAGFAFAPYGPYWKFLRKLCMSELLGSRTLDQLLPVRRLGLHELLKALLDAARRKEEVNVSWELVKMANATVRRSLTGSTASPDDGEEAEEAMELSKQVSVLVGAFNLSDFIPALGSWDLQGLGKKIEDVHKRFDVMMEKIILRKDDKRKRRRKNASDDIKDLVDIMLDVSEDDNAEIKLTRENIKSFVLDIFTAGSDSSAATLEWALAELVNHPEMLERAKSEIDEVIGKDRIVEESDIQKLHYVQAIVKETLRLHPAAAFAMRESINDVRINGYDIPAGCYVFINIWSVGKDPHYWEDPLEFRPERFLLDNNNNNNNNNNNVDFRGQYYQYLPFGSGRRVCPGMNLALHAIHATLPALIQCFEWKQQDKLDMSEGLGVVIPRAKPIVCVPVARLDPFPSLTV</sequence>
<dbReference type="Gene3D" id="1.10.630.10">
    <property type="entry name" value="Cytochrome P450"/>
    <property type="match status" value="1"/>
</dbReference>
<feature type="binding site" description="axial binding residue" evidence="14">
    <location>
        <position position="456"/>
    </location>
    <ligand>
        <name>heme</name>
        <dbReference type="ChEBI" id="CHEBI:30413"/>
    </ligand>
    <ligandPart>
        <name>Fe</name>
        <dbReference type="ChEBI" id="CHEBI:18248"/>
    </ligandPart>
</feature>
<evidence type="ECO:0000256" key="13">
    <source>
        <dbReference type="ARBA" id="ARBA00023241"/>
    </source>
</evidence>
<comment type="cofactor">
    <cofactor evidence="1 14">
        <name>heme</name>
        <dbReference type="ChEBI" id="CHEBI:30413"/>
    </cofactor>
</comment>
<evidence type="ECO:0000256" key="1">
    <source>
        <dbReference type="ARBA" id="ARBA00001971"/>
    </source>
</evidence>
<evidence type="ECO:0000256" key="5">
    <source>
        <dbReference type="ARBA" id="ARBA00022617"/>
    </source>
</evidence>
<evidence type="ECO:0000256" key="8">
    <source>
        <dbReference type="ARBA" id="ARBA00022989"/>
    </source>
</evidence>
<dbReference type="InterPro" id="IPR001128">
    <property type="entry name" value="Cyt_P450"/>
</dbReference>
<proteinExistence type="inferred from homology"/>